<keyword evidence="1" id="KW-0472">Membrane</keyword>
<evidence type="ECO:0000313" key="2">
    <source>
        <dbReference type="EMBL" id="MBO8424058.1"/>
    </source>
</evidence>
<comment type="caution">
    <text evidence="2">The sequence shown here is derived from an EMBL/GenBank/DDBJ whole genome shotgun (WGS) entry which is preliminary data.</text>
</comment>
<keyword evidence="1" id="KW-0812">Transmembrane</keyword>
<protein>
    <submittedName>
        <fullName evidence="2">Uncharacterized protein</fullName>
    </submittedName>
</protein>
<organism evidence="2 3">
    <name type="scientific">Candidatus Stercoripulliclostridium pullicola</name>
    <dbReference type="NCBI Taxonomy" id="2840953"/>
    <lineage>
        <taxon>Bacteria</taxon>
        <taxon>Bacillati</taxon>
        <taxon>Bacillota</taxon>
        <taxon>Clostridia</taxon>
        <taxon>Eubacteriales</taxon>
        <taxon>Candidatus Stercoripulliclostridium</taxon>
    </lineage>
</organism>
<proteinExistence type="predicted"/>
<dbReference type="Proteomes" id="UP000727857">
    <property type="component" value="Unassembled WGS sequence"/>
</dbReference>
<reference evidence="2" key="2">
    <citation type="journal article" date="2021" name="PeerJ">
        <title>Extensive microbial diversity within the chicken gut microbiome revealed by metagenomics and culture.</title>
        <authorList>
            <person name="Gilroy R."/>
            <person name="Ravi A."/>
            <person name="Getino M."/>
            <person name="Pursley I."/>
            <person name="Horton D.L."/>
            <person name="Alikhan N.F."/>
            <person name="Baker D."/>
            <person name="Gharbi K."/>
            <person name="Hall N."/>
            <person name="Watson M."/>
            <person name="Adriaenssens E.M."/>
            <person name="Foster-Nyarko E."/>
            <person name="Jarju S."/>
            <person name="Secka A."/>
            <person name="Antonio M."/>
            <person name="Oren A."/>
            <person name="Chaudhuri R.R."/>
            <person name="La Ragione R."/>
            <person name="Hildebrand F."/>
            <person name="Pallen M.J."/>
        </authorList>
    </citation>
    <scope>NUCLEOTIDE SEQUENCE</scope>
    <source>
        <strain evidence="2">517</strain>
    </source>
</reference>
<name>A0A940DI65_9FIRM</name>
<dbReference type="EMBL" id="JADINF010000082">
    <property type="protein sequence ID" value="MBO8424058.1"/>
    <property type="molecule type" value="Genomic_DNA"/>
</dbReference>
<sequence>MVKTRRKITTLRVLQVLFYALGFPLFVHLVMLVARPLSDSSLTTGINGSLSILIACAMWAVVIIVQLLMRAICRKNRMARAVVVALVAAVITIAPILYSDFVLKGKYEEDAKAAAEQGVETETYEVQITEYADFVAETNAEINAFLEVFNIEFVSKDYNRGGANTDLSEVTYDAEKDVYLSANGMYSDGYRFGYLAAKEVLTNYYSNKLAYEAEGKDIDVELASVIAELESDPSSDWNKYKNGASASSFAMEGFEYITSSTEYEDAYGEDGSATKYYLTEERLNSILSVVGEKFGDNAALKTLLGVFAGNGDGSGEGIGAIVDKVLAILNKDLDVDTLLEVVNGIELSGQSLGGMLAGLLGEEGATELTKDMLFGLLVNFSSYQSPMTYPVYYFIEDANLRDYAYAKYYATVHGATLGSVLVGTPNASGVEYVGEITMSTSGTINPYSGSELLGMFAKWDFEQKLQNEYYPIFAVREIALKMSAVIVFTLMAAYFFTALIDKQYAKLTLKAEGGNR</sequence>
<feature type="transmembrane region" description="Helical" evidence="1">
    <location>
        <begin position="81"/>
        <end position="98"/>
    </location>
</feature>
<gene>
    <name evidence="2" type="ORF">IAB16_03470</name>
</gene>
<evidence type="ECO:0000256" key="1">
    <source>
        <dbReference type="SAM" id="Phobius"/>
    </source>
</evidence>
<dbReference type="AlphaFoldDB" id="A0A940DI65"/>
<keyword evidence="1" id="KW-1133">Transmembrane helix</keyword>
<feature type="transmembrane region" description="Helical" evidence="1">
    <location>
        <begin position="12"/>
        <end position="34"/>
    </location>
</feature>
<accession>A0A940DI65</accession>
<feature type="transmembrane region" description="Helical" evidence="1">
    <location>
        <begin position="478"/>
        <end position="500"/>
    </location>
</feature>
<feature type="transmembrane region" description="Helical" evidence="1">
    <location>
        <begin position="46"/>
        <end position="69"/>
    </location>
</feature>
<evidence type="ECO:0000313" key="3">
    <source>
        <dbReference type="Proteomes" id="UP000727857"/>
    </source>
</evidence>
<reference evidence="2" key="1">
    <citation type="submission" date="2020-10" db="EMBL/GenBank/DDBJ databases">
        <authorList>
            <person name="Gilroy R."/>
        </authorList>
    </citation>
    <scope>NUCLEOTIDE SEQUENCE</scope>
    <source>
        <strain evidence="2">517</strain>
    </source>
</reference>